<organism evidence="2 3">
    <name type="scientific">Lysinibacter cavernae</name>
    <dbReference type="NCBI Taxonomy" id="1640652"/>
    <lineage>
        <taxon>Bacteria</taxon>
        <taxon>Bacillati</taxon>
        <taxon>Actinomycetota</taxon>
        <taxon>Actinomycetes</taxon>
        <taxon>Micrococcales</taxon>
        <taxon>Microbacteriaceae</taxon>
        <taxon>Lysinibacter</taxon>
    </lineage>
</organism>
<dbReference type="PIRSF" id="PIRSF002741">
    <property type="entry name" value="MppA"/>
    <property type="match status" value="1"/>
</dbReference>
<dbReference type="InterPro" id="IPR030678">
    <property type="entry name" value="Peptide/Ni-bd"/>
</dbReference>
<gene>
    <name evidence="2" type="ORF">FHX76_000744</name>
</gene>
<evidence type="ECO:0000313" key="2">
    <source>
        <dbReference type="EMBL" id="NIH52876.1"/>
    </source>
</evidence>
<dbReference type="CDD" id="cd08492">
    <property type="entry name" value="PBP2_NikA_DppA_OppA_like_15"/>
    <property type="match status" value="1"/>
</dbReference>
<dbReference type="SUPFAM" id="SSF53850">
    <property type="entry name" value="Periplasmic binding protein-like II"/>
    <property type="match status" value="1"/>
</dbReference>
<comment type="caution">
    <text evidence="2">The sequence shown here is derived from an EMBL/GenBank/DDBJ whole genome shotgun (WGS) entry which is preliminary data.</text>
</comment>
<dbReference type="Pfam" id="PF00496">
    <property type="entry name" value="SBP_bac_5"/>
    <property type="match status" value="1"/>
</dbReference>
<sequence length="562" mass="60773">MRLFLFFPTTPITGGLVSVRPVFSRSSRVTIGAAALASLALLLGGCATGAGADSSGEKTLTFAVSGANVTDGHLDIHKTQIDGSATILRNVFDSLVDVDEDGQAVAWLATDWTVSDDGLEYTFNLRDDVVFHDGEKFNAAAVKANFEHVVDPETESAQALSLLGGDRFEKVEVVDEYTAKLVLNTPFAPLLQNLSYTQLGFYSPKVLDEKKSDLAAGGAGVTVGSGPFTFDELVGKQEIVLKKYADYNWPSAASKHSGPANLDTLVISMLPESSVRVGAVNSGEADVASGLPASAIGELNDSLTVEKREVLGIPYSLYLNDGFGVFADANVRKGFRSSLDIDSAVDTVFFGEFDRAWNILSSNTPGTVPDDIDGSWSFDPEAANAAFDAAGWTERDADGYRTKDGKRLSATWIAWTPVSEENQSLANAFQDDAKKVGFELKRENLEPAQYNEKYIPRTFDLTDWSYSGIDADILRNHLYSEGFQNASTVVRPDIDALLDQAAESTDPAERADLYRQVQEWNNEFIAIIPIHKAYEVTAVGEGVTGLTFDAYGRPKFYSADVS</sequence>
<dbReference type="GO" id="GO:1904680">
    <property type="term" value="F:peptide transmembrane transporter activity"/>
    <property type="evidence" value="ECO:0007669"/>
    <property type="project" value="TreeGrafter"/>
</dbReference>
<evidence type="ECO:0000313" key="3">
    <source>
        <dbReference type="Proteomes" id="UP000541033"/>
    </source>
</evidence>
<keyword evidence="3" id="KW-1185">Reference proteome</keyword>
<dbReference type="GO" id="GO:0043190">
    <property type="term" value="C:ATP-binding cassette (ABC) transporter complex"/>
    <property type="evidence" value="ECO:0007669"/>
    <property type="project" value="InterPro"/>
</dbReference>
<dbReference type="Gene3D" id="3.40.190.10">
    <property type="entry name" value="Periplasmic binding protein-like II"/>
    <property type="match status" value="1"/>
</dbReference>
<dbReference type="InterPro" id="IPR000914">
    <property type="entry name" value="SBP_5_dom"/>
</dbReference>
<reference evidence="2 3" key="1">
    <citation type="submission" date="2020-02" db="EMBL/GenBank/DDBJ databases">
        <title>Sequencing the genomes of 1000 actinobacteria strains.</title>
        <authorList>
            <person name="Klenk H.-P."/>
        </authorList>
    </citation>
    <scope>NUCLEOTIDE SEQUENCE [LARGE SCALE GENOMIC DNA]</scope>
    <source>
        <strain evidence="2 3">DSM 27960</strain>
    </source>
</reference>
<feature type="domain" description="Solute-binding protein family 5" evidence="1">
    <location>
        <begin position="105"/>
        <end position="473"/>
    </location>
</feature>
<dbReference type="InterPro" id="IPR039424">
    <property type="entry name" value="SBP_5"/>
</dbReference>
<accession>A0A7X5QZJ5</accession>
<dbReference type="PANTHER" id="PTHR30290">
    <property type="entry name" value="PERIPLASMIC BINDING COMPONENT OF ABC TRANSPORTER"/>
    <property type="match status" value="1"/>
</dbReference>
<dbReference type="Proteomes" id="UP000541033">
    <property type="component" value="Unassembled WGS sequence"/>
</dbReference>
<dbReference type="EMBL" id="JAAMOX010000001">
    <property type="protein sequence ID" value="NIH52876.1"/>
    <property type="molecule type" value="Genomic_DNA"/>
</dbReference>
<dbReference type="AlphaFoldDB" id="A0A7X5QZJ5"/>
<proteinExistence type="predicted"/>
<dbReference type="Gene3D" id="3.10.105.10">
    <property type="entry name" value="Dipeptide-binding Protein, Domain 3"/>
    <property type="match status" value="1"/>
</dbReference>
<dbReference type="GO" id="GO:0042597">
    <property type="term" value="C:periplasmic space"/>
    <property type="evidence" value="ECO:0007669"/>
    <property type="project" value="UniProtKB-ARBA"/>
</dbReference>
<name>A0A7X5QZJ5_9MICO</name>
<dbReference type="GO" id="GO:0015833">
    <property type="term" value="P:peptide transport"/>
    <property type="evidence" value="ECO:0007669"/>
    <property type="project" value="TreeGrafter"/>
</dbReference>
<evidence type="ECO:0000259" key="1">
    <source>
        <dbReference type="Pfam" id="PF00496"/>
    </source>
</evidence>
<protein>
    <submittedName>
        <fullName evidence="2">Peptide/nickel transport system substrate-binding protein</fullName>
    </submittedName>
</protein>
<dbReference type="RefSeq" id="WP_167148038.1">
    <property type="nucleotide sequence ID" value="NZ_JAAMOX010000001.1"/>
</dbReference>